<dbReference type="AlphaFoldDB" id="A0A242KE50"/>
<dbReference type="Proteomes" id="UP000195141">
    <property type="component" value="Chromosome"/>
</dbReference>
<evidence type="ECO:0000259" key="2">
    <source>
        <dbReference type="PROSITE" id="PS51898"/>
    </source>
</evidence>
<dbReference type="EMBL" id="NGMM01000001">
    <property type="protein sequence ID" value="OTP18820.1"/>
    <property type="molecule type" value="Genomic_DNA"/>
</dbReference>
<dbReference type="GO" id="GO:0003677">
    <property type="term" value="F:DNA binding"/>
    <property type="evidence" value="ECO:0007669"/>
    <property type="project" value="InterPro"/>
</dbReference>
<keyword evidence="1" id="KW-0233">DNA recombination</keyword>
<dbReference type="EMBL" id="CP147247">
    <property type="protein sequence ID" value="WYJ88881.1"/>
    <property type="molecule type" value="Genomic_DNA"/>
</dbReference>
<dbReference type="GO" id="GO:0015074">
    <property type="term" value="P:DNA integration"/>
    <property type="evidence" value="ECO:0007669"/>
    <property type="project" value="InterPro"/>
</dbReference>
<evidence type="ECO:0000256" key="1">
    <source>
        <dbReference type="ARBA" id="ARBA00023172"/>
    </source>
</evidence>
<organism evidence="3">
    <name type="scientific">Candidatus Enterococcus clewellii</name>
    <dbReference type="NCBI Taxonomy" id="1834193"/>
    <lineage>
        <taxon>Bacteria</taxon>
        <taxon>Bacillati</taxon>
        <taxon>Bacillota</taxon>
        <taxon>Bacilli</taxon>
        <taxon>Lactobacillales</taxon>
        <taxon>Enterococcaceae</taxon>
        <taxon>Enterococcus</taxon>
    </lineage>
</organism>
<dbReference type="InterPro" id="IPR011010">
    <property type="entry name" value="DNA_brk_join_enz"/>
</dbReference>
<evidence type="ECO:0000313" key="4">
    <source>
        <dbReference type="EMBL" id="WYJ88881.1"/>
    </source>
</evidence>
<evidence type="ECO:0000313" key="3">
    <source>
        <dbReference type="EMBL" id="OTP18820.1"/>
    </source>
</evidence>
<name>A0A242KE50_9ENTE</name>
<reference evidence="4" key="3">
    <citation type="submission" date="2024-03" db="EMBL/GenBank/DDBJ databases">
        <title>The Genome Sequence of Enterococcus sp. DIV0242b.</title>
        <authorList>
            <consortium name="The Broad Institute Genomics Platform"/>
            <consortium name="The Broad Institute Microbial Omics Core"/>
            <consortium name="The Broad Institute Genomic Center for Infectious Diseases"/>
            <person name="Earl A."/>
            <person name="Manson A."/>
            <person name="Gilmore M."/>
            <person name="Schwartman J."/>
            <person name="Shea T."/>
            <person name="Abouelleil A."/>
            <person name="Cao P."/>
            <person name="Chapman S."/>
            <person name="Cusick C."/>
            <person name="Young S."/>
            <person name="Neafsey D."/>
            <person name="Nusbaum C."/>
            <person name="Birren B."/>
        </authorList>
    </citation>
    <scope>NUCLEOTIDE SEQUENCE</scope>
    <source>
        <strain evidence="4">9E7_DIV0242</strain>
    </source>
</reference>
<reference evidence="4" key="2">
    <citation type="submission" date="2017-05" db="EMBL/GenBank/DDBJ databases">
        <authorList>
            <consortium name="The Broad Institute Genomics Platform"/>
            <consortium name="The Broad Institute Genomic Center for Infectious Diseases"/>
            <person name="Earl A."/>
            <person name="Manson A."/>
            <person name="Schwartman J."/>
            <person name="Gilmore M."/>
            <person name="Abouelleil A."/>
            <person name="Cao P."/>
            <person name="Chapman S."/>
            <person name="Cusick C."/>
            <person name="Shea T."/>
            <person name="Young S."/>
            <person name="Neafsey D."/>
            <person name="Nusbaum C."/>
            <person name="Birren B."/>
        </authorList>
    </citation>
    <scope>NUCLEOTIDE SEQUENCE</scope>
    <source>
        <strain evidence="4">9E7_DIV0242</strain>
    </source>
</reference>
<keyword evidence="5" id="KW-1185">Reference proteome</keyword>
<dbReference type="Pfam" id="PF00589">
    <property type="entry name" value="Phage_integrase"/>
    <property type="match status" value="1"/>
</dbReference>
<dbReference type="InterPro" id="IPR013762">
    <property type="entry name" value="Integrase-like_cat_sf"/>
</dbReference>
<reference evidence="3" key="1">
    <citation type="submission" date="2017-05" db="EMBL/GenBank/DDBJ databases">
        <title>The Genome Sequence of Enterococcus sp. 9E7_DIV0242.</title>
        <authorList>
            <consortium name="The Broad Institute Genomics Platform"/>
            <consortium name="The Broad Institute Genomic Center for Infectious Diseases"/>
            <person name="Earl A."/>
            <person name="Manson A."/>
            <person name="Schwartman J."/>
            <person name="Gilmore M."/>
            <person name="Abouelleil A."/>
            <person name="Cao P."/>
            <person name="Chapman S."/>
            <person name="Cusick C."/>
            <person name="Shea T."/>
            <person name="Young S."/>
            <person name="Neafsey D."/>
            <person name="Nusbaum C."/>
            <person name="Birren B."/>
        </authorList>
    </citation>
    <scope>NUCLEOTIDE SEQUENCE [LARGE SCALE GENOMIC DNA]</scope>
    <source>
        <strain evidence="3">9E7_DIV0242</strain>
    </source>
</reference>
<evidence type="ECO:0000313" key="5">
    <source>
        <dbReference type="Proteomes" id="UP000195141"/>
    </source>
</evidence>
<dbReference type="GO" id="GO:0006310">
    <property type="term" value="P:DNA recombination"/>
    <property type="evidence" value="ECO:0007669"/>
    <property type="project" value="UniProtKB-KW"/>
</dbReference>
<dbReference type="SUPFAM" id="SSF56349">
    <property type="entry name" value="DNA breaking-rejoining enzymes"/>
    <property type="match status" value="1"/>
</dbReference>
<accession>A0A242KE50</accession>
<sequence length="96" mass="10769">MTPISSNAANKALKKALKRAGIDRDLTFHGLRHTHGSLLLLYDTNLFYVSKRLGHATMETTANIYSQLTKELNEKGNHVSEEVMGNMYHAQNIAQK</sequence>
<protein>
    <recommendedName>
        <fullName evidence="2">Tyr recombinase domain-containing protein</fullName>
    </recommendedName>
</protein>
<gene>
    <name evidence="4" type="ORF">A5888_000600</name>
    <name evidence="3" type="ORF">A5888_000634</name>
</gene>
<dbReference type="Gene3D" id="1.10.443.10">
    <property type="entry name" value="Intergrase catalytic core"/>
    <property type="match status" value="1"/>
</dbReference>
<proteinExistence type="predicted"/>
<feature type="domain" description="Tyr recombinase" evidence="2">
    <location>
        <begin position="1"/>
        <end position="78"/>
    </location>
</feature>
<dbReference type="PROSITE" id="PS51898">
    <property type="entry name" value="TYR_RECOMBINASE"/>
    <property type="match status" value="1"/>
</dbReference>
<dbReference type="InterPro" id="IPR002104">
    <property type="entry name" value="Integrase_catalytic"/>
</dbReference>